<feature type="compositionally biased region" description="Low complexity" evidence="4">
    <location>
        <begin position="81"/>
        <end position="95"/>
    </location>
</feature>
<evidence type="ECO:0000256" key="2">
    <source>
        <dbReference type="ARBA" id="ARBA00022857"/>
    </source>
</evidence>
<evidence type="ECO:0000313" key="7">
    <source>
        <dbReference type="Proteomes" id="UP001142055"/>
    </source>
</evidence>
<evidence type="ECO:0000256" key="1">
    <source>
        <dbReference type="ARBA" id="ARBA00005525"/>
    </source>
</evidence>
<dbReference type="Gene3D" id="3.40.50.720">
    <property type="entry name" value="NAD(P)-binding Rossmann-like Domain"/>
    <property type="match status" value="1"/>
</dbReference>
<sequence>MSEQGSSDGASAEDSSNSSETVNNESSEATNTNARSATRSKGGSQDAKDGDDADEGNESDSDSNMKSKAKSKSKDESILYSKPPGSGMKSSNGSKAKSKNESVAKSKNESVAKSKNDSVAKSKNDSVVKSKNESVAKSKNESVAKSKHGSVSNSSSCAKSKEDGSCDKSKFGSAMKSSQAKSKTKDRSSHKSKDKSKKKSKAKSKSKSKTKSKTQDKSKMRSITSAKSARNKSSSGDMKMTKVKKINIGVAKIGFVGAGKMADAIVRGLINVAKIDPKKIFVAAKTSCFKLGGTRPFAFTINYIPNQKHPLFVLSLIGGIFLNDIKLTLLDPDNPDKYFLEMHRIMLNIGVGYGLGMGALDVNVDSKQCHPVVRDLLTSITKLEYLPEQLMDAACCLGGNGLAFCYYFIAAIADGGFKMGLNKVIAIRFAAKTLQSAAQCLLESNKHPSELQDSVISQAGPAIYGVHILDKADCASGFQAAISTAYKRLKELVDLEPITEIEHKVFMGIEQRPNQ</sequence>
<evidence type="ECO:0000256" key="4">
    <source>
        <dbReference type="SAM" id="MobiDB-lite"/>
    </source>
</evidence>
<dbReference type="InterPro" id="IPR008927">
    <property type="entry name" value="6-PGluconate_DH-like_C_sf"/>
</dbReference>
<accession>A0A9Q0RNX1</accession>
<proteinExistence type="inferred from homology"/>
<dbReference type="InterPro" id="IPR029036">
    <property type="entry name" value="P5CR_dimer"/>
</dbReference>
<feature type="compositionally biased region" description="Basic and acidic residues" evidence="4">
    <location>
        <begin position="98"/>
        <end position="144"/>
    </location>
</feature>
<dbReference type="GO" id="GO:0004735">
    <property type="term" value="F:pyrroline-5-carboxylate reductase activity"/>
    <property type="evidence" value="ECO:0007669"/>
    <property type="project" value="TreeGrafter"/>
</dbReference>
<keyword evidence="3" id="KW-0560">Oxidoreductase</keyword>
<feature type="compositionally biased region" description="Basic residues" evidence="4">
    <location>
        <begin position="192"/>
        <end position="212"/>
    </location>
</feature>
<dbReference type="AlphaFoldDB" id="A0A9Q0RNX1"/>
<dbReference type="FunFam" id="1.10.3730.10:FF:000001">
    <property type="entry name" value="Pyrroline-5-carboxylate reductase"/>
    <property type="match status" value="1"/>
</dbReference>
<feature type="compositionally biased region" description="Polar residues" evidence="4">
    <location>
        <begin position="221"/>
        <end position="236"/>
    </location>
</feature>
<dbReference type="EMBL" id="JAPWDV010000002">
    <property type="protein sequence ID" value="KAJ6221214.1"/>
    <property type="molecule type" value="Genomic_DNA"/>
</dbReference>
<organism evidence="6 7">
    <name type="scientific">Blomia tropicalis</name>
    <name type="common">Mite</name>
    <dbReference type="NCBI Taxonomy" id="40697"/>
    <lineage>
        <taxon>Eukaryota</taxon>
        <taxon>Metazoa</taxon>
        <taxon>Ecdysozoa</taxon>
        <taxon>Arthropoda</taxon>
        <taxon>Chelicerata</taxon>
        <taxon>Arachnida</taxon>
        <taxon>Acari</taxon>
        <taxon>Acariformes</taxon>
        <taxon>Sarcoptiformes</taxon>
        <taxon>Astigmata</taxon>
        <taxon>Glycyphagoidea</taxon>
        <taxon>Echimyopodidae</taxon>
        <taxon>Blomia</taxon>
    </lineage>
</organism>
<evidence type="ECO:0000259" key="5">
    <source>
        <dbReference type="Pfam" id="PF14748"/>
    </source>
</evidence>
<protein>
    <recommendedName>
        <fullName evidence="5">Pyrroline-5-carboxylate reductase dimerisation domain-containing protein</fullName>
    </recommendedName>
</protein>
<feature type="compositionally biased region" description="Basic and acidic residues" evidence="4">
    <location>
        <begin position="159"/>
        <end position="170"/>
    </location>
</feature>
<comment type="caution">
    <text evidence="6">The sequence shown here is derived from an EMBL/GenBank/DDBJ whole genome shotgun (WGS) entry which is preliminary data.</text>
</comment>
<dbReference type="PANTHER" id="PTHR11645">
    <property type="entry name" value="PYRROLINE-5-CARBOXYLATE REDUCTASE"/>
    <property type="match status" value="1"/>
</dbReference>
<reference evidence="6" key="1">
    <citation type="submission" date="2022-12" db="EMBL/GenBank/DDBJ databases">
        <title>Genome assemblies of Blomia tropicalis.</title>
        <authorList>
            <person name="Cui Y."/>
        </authorList>
    </citation>
    <scope>NUCLEOTIDE SEQUENCE</scope>
    <source>
        <tissue evidence="6">Adult mites</tissue>
    </source>
</reference>
<feature type="compositionally biased region" description="Low complexity" evidence="4">
    <location>
        <begin position="1"/>
        <end position="34"/>
    </location>
</feature>
<dbReference type="SUPFAM" id="SSF48179">
    <property type="entry name" value="6-phosphogluconate dehydrogenase C-terminal domain-like"/>
    <property type="match status" value="1"/>
</dbReference>
<dbReference type="GO" id="GO:0055129">
    <property type="term" value="P:L-proline biosynthetic process"/>
    <property type="evidence" value="ECO:0007669"/>
    <property type="project" value="TreeGrafter"/>
</dbReference>
<keyword evidence="7" id="KW-1185">Reference proteome</keyword>
<dbReference type="PANTHER" id="PTHR11645:SF0">
    <property type="entry name" value="PYRROLINE-5-CARBOXYLATE REDUCTASE 3"/>
    <property type="match status" value="1"/>
</dbReference>
<name>A0A9Q0RNX1_BLOTA</name>
<evidence type="ECO:0000313" key="6">
    <source>
        <dbReference type="EMBL" id="KAJ6221214.1"/>
    </source>
</evidence>
<dbReference type="Gene3D" id="1.10.3730.10">
    <property type="entry name" value="ProC C-terminal domain-like"/>
    <property type="match status" value="1"/>
</dbReference>
<feature type="compositionally biased region" description="Low complexity" evidence="4">
    <location>
        <begin position="149"/>
        <end position="158"/>
    </location>
</feature>
<comment type="similarity">
    <text evidence="1">Belongs to the pyrroline-5-carboxylate reductase family.</text>
</comment>
<dbReference type="Proteomes" id="UP001142055">
    <property type="component" value="Chromosome 2"/>
</dbReference>
<feature type="domain" description="Pyrroline-5-carboxylate reductase dimerisation" evidence="5">
    <location>
        <begin position="388"/>
        <end position="492"/>
    </location>
</feature>
<keyword evidence="2" id="KW-0521">NADP</keyword>
<feature type="compositionally biased region" description="Acidic residues" evidence="4">
    <location>
        <begin position="49"/>
        <end position="61"/>
    </location>
</feature>
<gene>
    <name evidence="6" type="ORF">RDWZM_007026</name>
</gene>
<feature type="region of interest" description="Disordered" evidence="4">
    <location>
        <begin position="1"/>
        <end position="238"/>
    </location>
</feature>
<dbReference type="Pfam" id="PF14748">
    <property type="entry name" value="P5CR_dimer"/>
    <property type="match status" value="1"/>
</dbReference>
<evidence type="ECO:0000256" key="3">
    <source>
        <dbReference type="ARBA" id="ARBA00023002"/>
    </source>
</evidence>